<gene>
    <name evidence="1" type="ORF">ASZ90_017569</name>
</gene>
<dbReference type="AlphaFoldDB" id="A0A0W8E8X3"/>
<dbReference type="EMBL" id="LNQE01001831">
    <property type="protein sequence ID" value="KUG05080.1"/>
    <property type="molecule type" value="Genomic_DNA"/>
</dbReference>
<dbReference type="GO" id="GO:0006281">
    <property type="term" value="P:DNA repair"/>
    <property type="evidence" value="ECO:0007669"/>
    <property type="project" value="InterPro"/>
</dbReference>
<evidence type="ECO:0000313" key="1">
    <source>
        <dbReference type="EMBL" id="KUG05080.1"/>
    </source>
</evidence>
<dbReference type="GO" id="GO:0000287">
    <property type="term" value="F:magnesium ion binding"/>
    <property type="evidence" value="ECO:0007669"/>
    <property type="project" value="InterPro"/>
</dbReference>
<proteinExistence type="predicted"/>
<accession>A0A0W8E8X3</accession>
<organism evidence="1">
    <name type="scientific">hydrocarbon metagenome</name>
    <dbReference type="NCBI Taxonomy" id="938273"/>
    <lineage>
        <taxon>unclassified sequences</taxon>
        <taxon>metagenomes</taxon>
        <taxon>ecological metagenomes</taxon>
    </lineage>
</organism>
<dbReference type="SUPFAM" id="SSF103084">
    <property type="entry name" value="Holliday junction resolvase RusA"/>
    <property type="match status" value="1"/>
</dbReference>
<sequence length="226" mass="26398">MKLNDITLLDKAIIKEFETLNIEQKEYLFGMVEQMYQSFGQLLVCSYLDSPEYIAQNWAMADDENPGIVEAKILDDPYRIHIFVNQIPEHIKAYKRAKFSKEIGFSRERQRWFLLMKTAFRELKRQGLKPFGEEKAVAMYEFHFLKTADSDNYTIRLINNCIRDAGIIKDDNINYLATYCDGVVNPSKPGVEITLLKEADFGNYYQKRDCFLDKNNPKSINDTLTD</sequence>
<name>A0A0W8E8X3_9ZZZZ</name>
<dbReference type="InterPro" id="IPR036614">
    <property type="entry name" value="RusA-like_sf"/>
</dbReference>
<reference evidence="1" key="1">
    <citation type="journal article" date="2015" name="Proc. Natl. Acad. Sci. U.S.A.">
        <title>Networks of energetic and metabolic interactions define dynamics in microbial communities.</title>
        <authorList>
            <person name="Embree M."/>
            <person name="Liu J.K."/>
            <person name="Al-Bassam M.M."/>
            <person name="Zengler K."/>
        </authorList>
    </citation>
    <scope>NUCLEOTIDE SEQUENCE</scope>
</reference>
<dbReference type="GO" id="GO:0006310">
    <property type="term" value="P:DNA recombination"/>
    <property type="evidence" value="ECO:0007669"/>
    <property type="project" value="InterPro"/>
</dbReference>
<comment type="caution">
    <text evidence="1">The sequence shown here is derived from an EMBL/GenBank/DDBJ whole genome shotgun (WGS) entry which is preliminary data.</text>
</comment>
<protein>
    <submittedName>
        <fullName evidence="1">Uncharacterized protein</fullName>
    </submittedName>
</protein>